<evidence type="ECO:0000313" key="4">
    <source>
        <dbReference type="Proteomes" id="UP000321311"/>
    </source>
</evidence>
<dbReference type="AlphaFoldDB" id="A0A5B9D2Q9"/>
<dbReference type="OrthoDB" id="7924024at2"/>
<keyword evidence="1" id="KW-1133">Transmembrane helix</keyword>
<feature type="transmembrane region" description="Helical" evidence="1">
    <location>
        <begin position="79"/>
        <end position="97"/>
    </location>
</feature>
<sequence length="98" mass="11958">MFKILKNRFYCSIFIVFILFFAQDAENHMNISKDLFQRELFFTNQEKNIIARNIDMAVIYPIEEKNQLTFMKVRQESCFLVFWEVLSFFMTILVFGFR</sequence>
<keyword evidence="1" id="KW-0812">Transmembrane</keyword>
<feature type="signal peptide" evidence="2">
    <location>
        <begin position="1"/>
        <end position="22"/>
    </location>
</feature>
<organism evidence="3 4">
    <name type="scientific">Bartonella krasnovii</name>
    <dbReference type="NCBI Taxonomy" id="2267275"/>
    <lineage>
        <taxon>Bacteria</taxon>
        <taxon>Pseudomonadati</taxon>
        <taxon>Pseudomonadota</taxon>
        <taxon>Alphaproteobacteria</taxon>
        <taxon>Hyphomicrobiales</taxon>
        <taxon>Bartonellaceae</taxon>
        <taxon>Bartonella</taxon>
    </lineage>
</organism>
<accession>A0A5B9D2Q9</accession>
<dbReference type="KEGG" id="barn:D1092_06320"/>
<reference evidence="4" key="1">
    <citation type="submission" date="2019-07" db="EMBL/GenBank/DDBJ databases">
        <title>Bartonella kosoyii sp. nov. and Bartonella krasnovii sp. nov., two novel members of the Bartonella elizabethae complex sensu lato, isolated from black rats and wild desert rodent-fleas.</title>
        <authorList>
            <person name="Gutierrez R."/>
            <person name="Shalit T."/>
            <person name="Markus B."/>
            <person name="Yuan C."/>
            <person name="Nachum-Biala Y."/>
            <person name="Elad D."/>
            <person name="Harrus S."/>
        </authorList>
    </citation>
    <scope>NUCLEOTIDE SEQUENCE [LARGE SCALE GENOMIC DNA]</scope>
    <source>
        <strain evidence="4">OE 1-1</strain>
    </source>
</reference>
<keyword evidence="1" id="KW-0472">Membrane</keyword>
<evidence type="ECO:0000256" key="1">
    <source>
        <dbReference type="SAM" id="Phobius"/>
    </source>
</evidence>
<proteinExistence type="predicted"/>
<dbReference type="EMBL" id="CP031844">
    <property type="protein sequence ID" value="QEE12589.1"/>
    <property type="molecule type" value="Genomic_DNA"/>
</dbReference>
<gene>
    <name evidence="3" type="ORF">D1092_06320</name>
</gene>
<evidence type="ECO:0000313" key="3">
    <source>
        <dbReference type="EMBL" id="QEE12589.1"/>
    </source>
</evidence>
<protein>
    <submittedName>
        <fullName evidence="3">Uncharacterized protein</fullName>
    </submittedName>
</protein>
<name>A0A5B9D2Q9_9HYPH</name>
<feature type="chain" id="PRO_5022892521" evidence="2">
    <location>
        <begin position="23"/>
        <end position="98"/>
    </location>
</feature>
<evidence type="ECO:0000256" key="2">
    <source>
        <dbReference type="SAM" id="SignalP"/>
    </source>
</evidence>
<dbReference type="Proteomes" id="UP000321311">
    <property type="component" value="Chromosome"/>
</dbReference>
<keyword evidence="2" id="KW-0732">Signal</keyword>